<proteinExistence type="predicted"/>
<dbReference type="AlphaFoldDB" id="A0A2S9Q316"/>
<reference evidence="1 2" key="1">
    <citation type="submission" date="2018-03" db="EMBL/GenBank/DDBJ databases">
        <title>Novel Streptomyces sp. from soil.</title>
        <authorList>
            <person name="Tan G.Y.A."/>
            <person name="Lee Z.Y."/>
        </authorList>
    </citation>
    <scope>NUCLEOTIDE SEQUENCE [LARGE SCALE GENOMIC DNA]</scope>
    <source>
        <strain evidence="1 2">ST5x</strain>
    </source>
</reference>
<accession>A0A2S9Q316</accession>
<dbReference type="Proteomes" id="UP000239322">
    <property type="component" value="Unassembled WGS sequence"/>
</dbReference>
<dbReference type="OrthoDB" id="9979705at2"/>
<sequence>MSFDFPAPMMVEGDVVHDGVKYGSRQQVSGVSWPMVPPTGWRYVARTVKALLYGEGAVCEYCAEVSVSAGPCARTTPCAPVRLTILTGREAFPLTNDLLKTYTPFDRLRLIATTAEYRPFQPYAQREIAALKWTATEPEKRHELMREVVAELHVPAAGIRTFLWDGTEEIPYPYNWARASADQGR</sequence>
<dbReference type="EMBL" id="PVLV01000007">
    <property type="protein sequence ID" value="PRH81075.1"/>
    <property type="molecule type" value="Genomic_DNA"/>
</dbReference>
<organism evidence="1 2">
    <name type="scientific">Streptomyces solincola</name>
    <dbReference type="NCBI Taxonomy" id="2100817"/>
    <lineage>
        <taxon>Bacteria</taxon>
        <taxon>Bacillati</taxon>
        <taxon>Actinomycetota</taxon>
        <taxon>Actinomycetes</taxon>
        <taxon>Kitasatosporales</taxon>
        <taxon>Streptomycetaceae</taxon>
        <taxon>Streptomyces</taxon>
    </lineage>
</organism>
<name>A0A2S9Q316_9ACTN</name>
<comment type="caution">
    <text evidence="1">The sequence shown here is derived from an EMBL/GenBank/DDBJ whole genome shotgun (WGS) entry which is preliminary data.</text>
</comment>
<evidence type="ECO:0000313" key="1">
    <source>
        <dbReference type="EMBL" id="PRH81075.1"/>
    </source>
</evidence>
<gene>
    <name evidence="1" type="ORF">C6N75_00585</name>
</gene>
<keyword evidence="2" id="KW-1185">Reference proteome</keyword>
<evidence type="ECO:0000313" key="2">
    <source>
        <dbReference type="Proteomes" id="UP000239322"/>
    </source>
</evidence>
<protein>
    <submittedName>
        <fullName evidence="1">Uncharacterized protein</fullName>
    </submittedName>
</protein>
<dbReference type="RefSeq" id="WP_105866841.1">
    <property type="nucleotide sequence ID" value="NZ_PVLV01000007.1"/>
</dbReference>